<evidence type="ECO:0000256" key="1">
    <source>
        <dbReference type="SAM" id="MobiDB-lite"/>
    </source>
</evidence>
<evidence type="ECO:0000313" key="2">
    <source>
        <dbReference type="EMBL" id="ETO09486.1"/>
    </source>
</evidence>
<organism evidence="2 3">
    <name type="scientific">Reticulomyxa filosa</name>
    <dbReference type="NCBI Taxonomy" id="46433"/>
    <lineage>
        <taxon>Eukaryota</taxon>
        <taxon>Sar</taxon>
        <taxon>Rhizaria</taxon>
        <taxon>Retaria</taxon>
        <taxon>Foraminifera</taxon>
        <taxon>Monothalamids</taxon>
        <taxon>Reticulomyxidae</taxon>
        <taxon>Reticulomyxa</taxon>
    </lineage>
</organism>
<feature type="compositionally biased region" description="Basic residues" evidence="1">
    <location>
        <begin position="281"/>
        <end position="299"/>
    </location>
</feature>
<dbReference type="Proteomes" id="UP000023152">
    <property type="component" value="Unassembled WGS sequence"/>
</dbReference>
<gene>
    <name evidence="2" type="ORF">RFI_27891</name>
</gene>
<evidence type="ECO:0008006" key="4">
    <source>
        <dbReference type="Google" id="ProtNLM"/>
    </source>
</evidence>
<feature type="region of interest" description="Disordered" evidence="1">
    <location>
        <begin position="274"/>
        <end position="310"/>
    </location>
</feature>
<comment type="caution">
    <text evidence="2">The sequence shown here is derived from an EMBL/GenBank/DDBJ whole genome shotgun (WGS) entry which is preliminary data.</text>
</comment>
<keyword evidence="3" id="KW-1185">Reference proteome</keyword>
<accession>X6M780</accession>
<dbReference type="EMBL" id="ASPP01024040">
    <property type="protein sequence ID" value="ETO09486.1"/>
    <property type="molecule type" value="Genomic_DNA"/>
</dbReference>
<protein>
    <recommendedName>
        <fullName evidence="4">CSD domain-containing protein</fullName>
    </recommendedName>
</protein>
<reference evidence="2 3" key="1">
    <citation type="journal article" date="2013" name="Curr. Biol.">
        <title>The Genome of the Foraminiferan Reticulomyxa filosa.</title>
        <authorList>
            <person name="Glockner G."/>
            <person name="Hulsmann N."/>
            <person name="Schleicher M."/>
            <person name="Noegel A.A."/>
            <person name="Eichinger L."/>
            <person name="Gallinger C."/>
            <person name="Pawlowski J."/>
            <person name="Sierra R."/>
            <person name="Euteneuer U."/>
            <person name="Pillet L."/>
            <person name="Moustafa A."/>
            <person name="Platzer M."/>
            <person name="Groth M."/>
            <person name="Szafranski K."/>
            <person name="Schliwa M."/>
        </authorList>
    </citation>
    <scope>NUCLEOTIDE SEQUENCE [LARGE SCALE GENOMIC DNA]</scope>
</reference>
<dbReference type="AlphaFoldDB" id="X6M780"/>
<proteinExistence type="predicted"/>
<dbReference type="Gene3D" id="2.40.50.140">
    <property type="entry name" value="Nucleic acid-binding proteins"/>
    <property type="match status" value="1"/>
</dbReference>
<evidence type="ECO:0000313" key="3">
    <source>
        <dbReference type="Proteomes" id="UP000023152"/>
    </source>
</evidence>
<dbReference type="InterPro" id="IPR012340">
    <property type="entry name" value="NA-bd_OB-fold"/>
</dbReference>
<name>X6M780_RETFI</name>
<sequence>MSIIFHFKQQKKRLSWFVLCARHFCFDQVNTCNSAGSNFYDEKMLINTNNKKQIIEKKVIEHQKKKKKKKNNWQRHQGYVSFVESGKKFGFVIPDAFPEKECHFHYESIVSSGPPFKFLTPQKKKTKTKTNLTNFFLNNNMPHKRPLQRVEFNIKRTSEKFGVATNVTLPGAKPVEYKHENLSLKREARTQRLSKWNVTGMERHKGVYIGKEEEEEVVEQEKGTGKEIVVTYGIIVPDKVGYQTVKFDMQELQATGVLKLNEFSEVEFYVRSQPSKQINEKKRRRSLGPKSIATKKQKTGHIASLVQEGD</sequence>